<reference evidence="2" key="2">
    <citation type="submission" date="2015-07" db="EMBL/GenBank/DDBJ databases">
        <authorList>
            <person name="Noorani M."/>
        </authorList>
    </citation>
    <scope>NUCLEOTIDE SEQUENCE</scope>
    <source>
        <strain evidence="2">Yugu1</strain>
    </source>
</reference>
<proteinExistence type="predicted"/>
<protein>
    <submittedName>
        <fullName evidence="2">Uncharacterized protein</fullName>
    </submittedName>
</protein>
<dbReference type="EMBL" id="CM003532">
    <property type="protein sequence ID" value="RCV26748.1"/>
    <property type="molecule type" value="Genomic_DNA"/>
</dbReference>
<evidence type="ECO:0000313" key="2">
    <source>
        <dbReference type="EMBL" id="RCV26748.1"/>
    </source>
</evidence>
<feature type="region of interest" description="Disordered" evidence="1">
    <location>
        <begin position="1"/>
        <end position="22"/>
    </location>
</feature>
<reference evidence="2" key="1">
    <citation type="journal article" date="2012" name="Nat. Biotechnol.">
        <title>Reference genome sequence of the model plant Setaria.</title>
        <authorList>
            <person name="Bennetzen J.L."/>
            <person name="Schmutz J."/>
            <person name="Wang H."/>
            <person name="Percifield R."/>
            <person name="Hawkins J."/>
            <person name="Pontaroli A.C."/>
            <person name="Estep M."/>
            <person name="Feng L."/>
            <person name="Vaughn J.N."/>
            <person name="Grimwood J."/>
            <person name="Jenkins J."/>
            <person name="Barry K."/>
            <person name="Lindquist E."/>
            <person name="Hellsten U."/>
            <person name="Deshpande S."/>
            <person name="Wang X."/>
            <person name="Wu X."/>
            <person name="Mitros T."/>
            <person name="Triplett J."/>
            <person name="Yang X."/>
            <person name="Ye C.Y."/>
            <person name="Mauro-Herrera M."/>
            <person name="Wang L."/>
            <person name="Li P."/>
            <person name="Sharma M."/>
            <person name="Sharma R."/>
            <person name="Ronald P.C."/>
            <person name="Panaud O."/>
            <person name="Kellogg E.A."/>
            <person name="Brutnell T.P."/>
            <person name="Doust A.N."/>
            <person name="Tuskan G.A."/>
            <person name="Rokhsar D."/>
            <person name="Devos K.M."/>
        </authorList>
    </citation>
    <scope>NUCLEOTIDE SEQUENCE [LARGE SCALE GENOMIC DNA]</scope>
    <source>
        <strain evidence="2">Yugu1</strain>
    </source>
</reference>
<accession>A0A368R9K3</accession>
<dbReference type="AlphaFoldDB" id="A0A368R9K3"/>
<feature type="compositionally biased region" description="Polar residues" evidence="1">
    <location>
        <begin position="11"/>
        <end position="22"/>
    </location>
</feature>
<gene>
    <name evidence="2" type="ORF">SETIT_5G271400v2</name>
</gene>
<evidence type="ECO:0000256" key="1">
    <source>
        <dbReference type="SAM" id="MobiDB-lite"/>
    </source>
</evidence>
<sequence length="77" mass="8263">MAKSNRPVVKSNLQATKSGSTPPQIELVHALAVGRETALLPQLRQSAAALDLRIRTTGAAPREWARLSTSTDERNAS</sequence>
<name>A0A368R9K3_SETIT</name>
<organism evidence="2">
    <name type="scientific">Setaria italica</name>
    <name type="common">Foxtail millet</name>
    <name type="synonym">Panicum italicum</name>
    <dbReference type="NCBI Taxonomy" id="4555"/>
    <lineage>
        <taxon>Eukaryota</taxon>
        <taxon>Viridiplantae</taxon>
        <taxon>Streptophyta</taxon>
        <taxon>Embryophyta</taxon>
        <taxon>Tracheophyta</taxon>
        <taxon>Spermatophyta</taxon>
        <taxon>Magnoliopsida</taxon>
        <taxon>Liliopsida</taxon>
        <taxon>Poales</taxon>
        <taxon>Poaceae</taxon>
        <taxon>PACMAD clade</taxon>
        <taxon>Panicoideae</taxon>
        <taxon>Panicodae</taxon>
        <taxon>Paniceae</taxon>
        <taxon>Cenchrinae</taxon>
        <taxon>Setaria</taxon>
    </lineage>
</organism>